<name>A0A2M9XWV6_9LEPT</name>
<keyword evidence="7" id="KW-1185">Reference proteome</keyword>
<organism evidence="6 7">
    <name type="scientific">Leptospira brenneri</name>
    <dbReference type="NCBI Taxonomy" id="2023182"/>
    <lineage>
        <taxon>Bacteria</taxon>
        <taxon>Pseudomonadati</taxon>
        <taxon>Spirochaetota</taxon>
        <taxon>Spirochaetia</taxon>
        <taxon>Leptospirales</taxon>
        <taxon>Leptospiraceae</taxon>
        <taxon>Leptospira</taxon>
    </lineage>
</organism>
<dbReference type="EMBL" id="RQFP01000013">
    <property type="protein sequence ID" value="TGK92406.1"/>
    <property type="molecule type" value="Genomic_DNA"/>
</dbReference>
<dbReference type="GO" id="GO:0004674">
    <property type="term" value="F:protein serine/threonine kinase activity"/>
    <property type="evidence" value="ECO:0007669"/>
    <property type="project" value="TreeGrafter"/>
</dbReference>
<evidence type="ECO:0000256" key="1">
    <source>
        <dbReference type="ARBA" id="ARBA00010164"/>
    </source>
</evidence>
<evidence type="ECO:0000256" key="3">
    <source>
        <dbReference type="ARBA" id="ARBA00022777"/>
    </source>
</evidence>
<dbReference type="OrthoDB" id="9805913at2"/>
<dbReference type="InterPro" id="IPR017508">
    <property type="entry name" value="HipA_N1"/>
</dbReference>
<dbReference type="AlphaFoldDB" id="A0A2M9XWV6"/>
<dbReference type="InterPro" id="IPR012893">
    <property type="entry name" value="HipA-like_C"/>
</dbReference>
<sequence>MNEPVTLAKVYLWGSLVGYVSWNEEGRFAAFEYDNEFLNAPVEPSPILMPKSRNVYSFRNLNIETYKGLPGMLADSLPDKFGNALIDVWLSTKGRDTKSFNPVERLCYIGERGMGALEFKPATYKLRSKDVPIEIAEMVKLASDILTNRKKFTSKLELSNQKKLKESLASLLAIGTSAGGARAKCIIAYNEKTGEVRSGQVKTTEEFSYWILKLDGIQNNKDKELKDPKGFGSIEYAYYLMALDCGIHMMESKLLEENGRHHFMTKRFDRNLGGGKLHMQSLCAIAHYDFNMAGAYSYEQVFDIIRKTIPENTRATLEQQFKRAIFNIISRNQDDHTKNIAFLMDQNGKWSLSPAFDMTYSYNPNGQWTSRHQMSINGKREKFTFEDLVEFGKKADLKKNQIKSIVEEIKERVSDWKGYANKANVHPSFQKEIQKNLNLSI</sequence>
<proteinExistence type="inferred from homology"/>
<dbReference type="Pfam" id="PF07804">
    <property type="entry name" value="HipA_C"/>
    <property type="match status" value="1"/>
</dbReference>
<reference evidence="6" key="1">
    <citation type="journal article" date="2019" name="PLoS Negl. Trop. Dis.">
        <title>Revisiting the worldwide diversity of Leptospira species in the environment.</title>
        <authorList>
            <person name="Vincent A.T."/>
            <person name="Schiettekatte O."/>
            <person name="Bourhy P."/>
            <person name="Veyrier F.J."/>
            <person name="Picardeau M."/>
        </authorList>
    </citation>
    <scope>NUCLEOTIDE SEQUENCE [LARGE SCALE GENOMIC DNA]</scope>
    <source>
        <strain evidence="6">201800277</strain>
    </source>
</reference>
<dbReference type="Gene3D" id="1.10.1070.20">
    <property type="match status" value="1"/>
</dbReference>
<accession>A0A2M9XWV6</accession>
<dbReference type="GO" id="GO:0005829">
    <property type="term" value="C:cytosol"/>
    <property type="evidence" value="ECO:0007669"/>
    <property type="project" value="TreeGrafter"/>
</dbReference>
<dbReference type="InterPro" id="IPR052028">
    <property type="entry name" value="HipA_Ser/Thr_kinase"/>
</dbReference>
<dbReference type="RefSeq" id="WP_100792275.1">
    <property type="nucleotide sequence ID" value="NZ_NPDQ01000012.1"/>
</dbReference>
<dbReference type="Proteomes" id="UP000297891">
    <property type="component" value="Unassembled WGS sequence"/>
</dbReference>
<feature type="domain" description="HipA N-terminal subdomain 1" evidence="5">
    <location>
        <begin position="9"/>
        <end position="119"/>
    </location>
</feature>
<protein>
    <submittedName>
        <fullName evidence="6">Type II toxin-antitoxin system HipA family toxin</fullName>
    </submittedName>
</protein>
<comment type="caution">
    <text evidence="6">The sequence shown here is derived from an EMBL/GenBank/DDBJ whole genome shotgun (WGS) entry which is preliminary data.</text>
</comment>
<gene>
    <name evidence="6" type="ORF">EHQ30_13195</name>
</gene>
<keyword evidence="3" id="KW-0418">Kinase</keyword>
<keyword evidence="2" id="KW-0808">Transferase</keyword>
<evidence type="ECO:0000259" key="5">
    <source>
        <dbReference type="Pfam" id="PF13657"/>
    </source>
</evidence>
<evidence type="ECO:0000256" key="2">
    <source>
        <dbReference type="ARBA" id="ARBA00022679"/>
    </source>
</evidence>
<evidence type="ECO:0000313" key="7">
    <source>
        <dbReference type="Proteomes" id="UP000297891"/>
    </source>
</evidence>
<dbReference type="PANTHER" id="PTHR37419">
    <property type="entry name" value="SERINE/THREONINE-PROTEIN KINASE TOXIN HIPA"/>
    <property type="match status" value="1"/>
</dbReference>
<dbReference type="PANTHER" id="PTHR37419:SF8">
    <property type="entry name" value="TOXIN YJJJ"/>
    <property type="match status" value="1"/>
</dbReference>
<comment type="similarity">
    <text evidence="1">Belongs to the HipA Ser/Thr kinase family.</text>
</comment>
<feature type="domain" description="HipA-like C-terminal" evidence="4">
    <location>
        <begin position="176"/>
        <end position="415"/>
    </location>
</feature>
<evidence type="ECO:0000259" key="4">
    <source>
        <dbReference type="Pfam" id="PF07804"/>
    </source>
</evidence>
<dbReference type="Pfam" id="PF13657">
    <property type="entry name" value="Couple_hipA"/>
    <property type="match status" value="1"/>
</dbReference>
<evidence type="ECO:0000313" key="6">
    <source>
        <dbReference type="EMBL" id="TGK92406.1"/>
    </source>
</evidence>